<name>A0A367G819_9FIRM</name>
<evidence type="ECO:0000313" key="1">
    <source>
        <dbReference type="EMBL" id="RCH46184.1"/>
    </source>
</evidence>
<dbReference type="RefSeq" id="WP_095906916.1">
    <property type="nucleotide sequence ID" value="NZ_JAAIPS010000024.1"/>
</dbReference>
<protein>
    <submittedName>
        <fullName evidence="1">Uncharacterized protein</fullName>
    </submittedName>
</protein>
<dbReference type="EMBL" id="PSQG01000002">
    <property type="protein sequence ID" value="RCH46184.1"/>
    <property type="molecule type" value="Genomic_DNA"/>
</dbReference>
<sequence>MRCQVYIPKELEEVLLNDAKKAGVNVSEIIIRILKKNYKTKNSETLDYIALKDIVFKEIEEYISTLNINDEFELYDASETFRNIPMTKEGKPNVNRAKLGRLFGQSIGKKPFENVERVYIANGNVKKSRYNKATMFKRTK</sequence>
<dbReference type="AlphaFoldDB" id="A0A367G819"/>
<accession>A0A367G819</accession>
<proteinExistence type="predicted"/>
<gene>
    <name evidence="1" type="ORF">C4886_02155</name>
</gene>
<organism evidence="1 2">
    <name type="scientific">Blautia obeum</name>
    <dbReference type="NCBI Taxonomy" id="40520"/>
    <lineage>
        <taxon>Bacteria</taxon>
        <taxon>Bacillati</taxon>
        <taxon>Bacillota</taxon>
        <taxon>Clostridia</taxon>
        <taxon>Lachnospirales</taxon>
        <taxon>Lachnospiraceae</taxon>
        <taxon>Blautia</taxon>
    </lineage>
</organism>
<dbReference type="Proteomes" id="UP000253208">
    <property type="component" value="Unassembled WGS sequence"/>
</dbReference>
<reference evidence="1 2" key="1">
    <citation type="submission" date="2018-02" db="EMBL/GenBank/DDBJ databases">
        <title>Complete genome sequencing of Faecalibacterium prausnitzii strains isolated from the human gut.</title>
        <authorList>
            <person name="Fitzgerald B.C."/>
            <person name="Shkoporov A.N."/>
            <person name="Ross P.R."/>
            <person name="Hill C."/>
        </authorList>
    </citation>
    <scope>NUCLEOTIDE SEQUENCE [LARGE SCALE GENOMIC DNA]</scope>
    <source>
        <strain evidence="1 2">APC942/31-1</strain>
    </source>
</reference>
<comment type="caution">
    <text evidence="1">The sequence shown here is derived from an EMBL/GenBank/DDBJ whole genome shotgun (WGS) entry which is preliminary data.</text>
</comment>
<evidence type="ECO:0000313" key="2">
    <source>
        <dbReference type="Proteomes" id="UP000253208"/>
    </source>
</evidence>